<name>A0ABR7ISH1_9CLOT</name>
<accession>A0ABR7ISH1</accession>
<comment type="caution">
    <text evidence="2">The sequence shown here is derived from an EMBL/GenBank/DDBJ whole genome shotgun (WGS) entry which is preliminary data.</text>
</comment>
<dbReference type="PANTHER" id="PTHR37832">
    <property type="entry name" value="BLL2683 PROTEIN"/>
    <property type="match status" value="1"/>
</dbReference>
<dbReference type="SUPFAM" id="SSF54909">
    <property type="entry name" value="Dimeric alpha+beta barrel"/>
    <property type="match status" value="1"/>
</dbReference>
<dbReference type="Gene3D" id="3.30.70.100">
    <property type="match status" value="1"/>
</dbReference>
<proteinExistence type="predicted"/>
<dbReference type="Pfam" id="PF07876">
    <property type="entry name" value="Dabb"/>
    <property type="match status" value="1"/>
</dbReference>
<dbReference type="InterPro" id="IPR013097">
    <property type="entry name" value="Dabb"/>
</dbReference>
<dbReference type="InterPro" id="IPR011008">
    <property type="entry name" value="Dimeric_a/b-barrel"/>
</dbReference>
<dbReference type="SMART" id="SM00886">
    <property type="entry name" value="Dabb"/>
    <property type="match status" value="1"/>
</dbReference>
<dbReference type="EMBL" id="JACOQK010000001">
    <property type="protein sequence ID" value="MBC5788028.1"/>
    <property type="molecule type" value="Genomic_DNA"/>
</dbReference>
<protein>
    <submittedName>
        <fullName evidence="2">Dabb family protein</fullName>
    </submittedName>
</protein>
<sequence length="99" mass="11181">MVKHFVIWKLKDAFTVDQNIDHARKIKRSLEGLKGQIDGLVDIKVQDELLSSSSGTVLLDTTFVDEAALKAYQTNPKHLEVAFFVRSVAQERLSADYEC</sequence>
<evidence type="ECO:0000313" key="2">
    <source>
        <dbReference type="EMBL" id="MBC5788028.1"/>
    </source>
</evidence>
<evidence type="ECO:0000313" key="3">
    <source>
        <dbReference type="Proteomes" id="UP000649151"/>
    </source>
</evidence>
<dbReference type="RefSeq" id="WP_186996724.1">
    <property type="nucleotide sequence ID" value="NZ_JACOQK010000001.1"/>
</dbReference>
<keyword evidence="3" id="KW-1185">Reference proteome</keyword>
<organism evidence="2 3">
    <name type="scientific">Clostridium facile</name>
    <dbReference type="NCBI Taxonomy" id="2763035"/>
    <lineage>
        <taxon>Bacteria</taxon>
        <taxon>Bacillati</taxon>
        <taxon>Bacillota</taxon>
        <taxon>Clostridia</taxon>
        <taxon>Eubacteriales</taxon>
        <taxon>Clostridiaceae</taxon>
        <taxon>Clostridium</taxon>
    </lineage>
</organism>
<evidence type="ECO:0000259" key="1">
    <source>
        <dbReference type="PROSITE" id="PS51502"/>
    </source>
</evidence>
<gene>
    <name evidence="2" type="ORF">H8Z77_08365</name>
</gene>
<dbReference type="Proteomes" id="UP000649151">
    <property type="component" value="Unassembled WGS sequence"/>
</dbReference>
<reference evidence="2 3" key="1">
    <citation type="submission" date="2020-08" db="EMBL/GenBank/DDBJ databases">
        <title>Genome public.</title>
        <authorList>
            <person name="Liu C."/>
            <person name="Sun Q."/>
        </authorList>
    </citation>
    <scope>NUCLEOTIDE SEQUENCE [LARGE SCALE GENOMIC DNA]</scope>
    <source>
        <strain evidence="2 3">NSJ-27</strain>
    </source>
</reference>
<dbReference type="PANTHER" id="PTHR37832:SF1">
    <property type="entry name" value="STRESS-RESPONSE A_B BARREL DOMAIN-CONTAINING PROTEIN"/>
    <property type="match status" value="1"/>
</dbReference>
<dbReference type="PROSITE" id="PS51502">
    <property type="entry name" value="S_R_A_B_BARREL"/>
    <property type="match status" value="1"/>
</dbReference>
<feature type="domain" description="Stress-response A/B barrel" evidence="1">
    <location>
        <begin position="2"/>
        <end position="97"/>
    </location>
</feature>